<dbReference type="Pfam" id="PF25954">
    <property type="entry name" value="Beta-barrel_RND_2"/>
    <property type="match status" value="1"/>
</dbReference>
<gene>
    <name evidence="5" type="ORF">B0I00_1263</name>
</gene>
<keyword evidence="6" id="KW-1185">Reference proteome</keyword>
<feature type="signal peptide" evidence="2">
    <location>
        <begin position="1"/>
        <end position="19"/>
    </location>
</feature>
<dbReference type="FunFam" id="2.40.30.170:FF:000010">
    <property type="entry name" value="Efflux RND transporter periplasmic adaptor subunit"/>
    <property type="match status" value="1"/>
</dbReference>
<dbReference type="NCBIfam" id="TIGR01730">
    <property type="entry name" value="RND_mfp"/>
    <property type="match status" value="1"/>
</dbReference>
<name>A0A2N0HJA7_9SPHN</name>
<dbReference type="InterPro" id="IPR058637">
    <property type="entry name" value="YknX-like_C"/>
</dbReference>
<feature type="chain" id="PRO_5015000410" evidence="2">
    <location>
        <begin position="20"/>
        <end position="344"/>
    </location>
</feature>
<evidence type="ECO:0000313" key="5">
    <source>
        <dbReference type="EMBL" id="PKB19036.1"/>
    </source>
</evidence>
<dbReference type="Pfam" id="PF25989">
    <property type="entry name" value="YknX_C"/>
    <property type="match status" value="1"/>
</dbReference>
<protein>
    <submittedName>
        <fullName evidence="5">Membrane fusion protein (Multidrug efflux system)</fullName>
    </submittedName>
</protein>
<evidence type="ECO:0000256" key="2">
    <source>
        <dbReference type="SAM" id="SignalP"/>
    </source>
</evidence>
<dbReference type="AlphaFoldDB" id="A0A2N0HJA7"/>
<evidence type="ECO:0000313" key="6">
    <source>
        <dbReference type="Proteomes" id="UP000232587"/>
    </source>
</evidence>
<dbReference type="Gene3D" id="2.40.30.170">
    <property type="match status" value="1"/>
</dbReference>
<feature type="domain" description="CusB-like beta-barrel" evidence="3">
    <location>
        <begin position="190"/>
        <end position="262"/>
    </location>
</feature>
<dbReference type="Gene3D" id="1.10.287.470">
    <property type="entry name" value="Helix hairpin bin"/>
    <property type="match status" value="1"/>
</dbReference>
<reference evidence="5 6" key="1">
    <citation type="submission" date="2017-11" db="EMBL/GenBank/DDBJ databases">
        <title>Genomic Encyclopedia of Type Strains, Phase III (KMG-III): the genomes of soil and plant-associated and newly described type strains.</title>
        <authorList>
            <person name="Whitman W."/>
        </authorList>
    </citation>
    <scope>NUCLEOTIDE SEQUENCE [LARGE SCALE GENOMIC DNA]</scope>
    <source>
        <strain evidence="5 6">CGMCC 1.12274</strain>
    </source>
</reference>
<dbReference type="SUPFAM" id="SSF111369">
    <property type="entry name" value="HlyD-like secretion proteins"/>
    <property type="match status" value="1"/>
</dbReference>
<dbReference type="PANTHER" id="PTHR30469">
    <property type="entry name" value="MULTIDRUG RESISTANCE PROTEIN MDTA"/>
    <property type="match status" value="1"/>
</dbReference>
<evidence type="ECO:0000259" key="4">
    <source>
        <dbReference type="Pfam" id="PF25989"/>
    </source>
</evidence>
<evidence type="ECO:0000256" key="1">
    <source>
        <dbReference type="ARBA" id="ARBA00009477"/>
    </source>
</evidence>
<proteinExistence type="inferred from homology"/>
<comment type="similarity">
    <text evidence="1">Belongs to the membrane fusion protein (MFP) (TC 8.A.1) family.</text>
</comment>
<dbReference type="Gene3D" id="2.40.420.20">
    <property type="match status" value="1"/>
</dbReference>
<dbReference type="Gene3D" id="2.40.50.100">
    <property type="match status" value="1"/>
</dbReference>
<dbReference type="InterPro" id="IPR006143">
    <property type="entry name" value="RND_pump_MFP"/>
</dbReference>
<dbReference type="PANTHER" id="PTHR30469:SF11">
    <property type="entry name" value="BLL4320 PROTEIN"/>
    <property type="match status" value="1"/>
</dbReference>
<evidence type="ECO:0000259" key="3">
    <source>
        <dbReference type="Pfam" id="PF25954"/>
    </source>
</evidence>
<feature type="domain" description="YknX-like C-terminal permuted SH3-like" evidence="4">
    <location>
        <begin position="268"/>
        <end position="336"/>
    </location>
</feature>
<dbReference type="PROSITE" id="PS51257">
    <property type="entry name" value="PROKAR_LIPOPROTEIN"/>
    <property type="match status" value="1"/>
</dbReference>
<dbReference type="GO" id="GO:0015562">
    <property type="term" value="F:efflux transmembrane transporter activity"/>
    <property type="evidence" value="ECO:0007669"/>
    <property type="project" value="TreeGrafter"/>
</dbReference>
<keyword evidence="2" id="KW-0732">Signal</keyword>
<sequence length="344" mass="36282">MKMWGMMLASLAAALTACSSDPVREKRDDPLVHAAMPTRMQFVDRIDAVGTARANEQVVLASPVTARIVQVNFADGQPVRKGQVIAVLAQSRQIADREGARAQAINARQQLDRVVALKAHGFVTNAIVDAKVAALNSARATVDAANAAIDDRVIRAPFSGLASLRSISAGAVVNQGTPIVTISDPSRIKLDFAVPETLMAALKPGVRVAARSEAYPGITFTGAIEAVDAVIDPSTRAVMARAILPNAGGPLKPGMLLNVQIEVGQRQALAVPELAIVTEGSDQFVYVIDREGKARRRPVKIGARQADQVEVTEGLLSTDLVIDKGLVKVGPGMKVRTEGKVAAQ</sequence>
<comment type="caution">
    <text evidence="5">The sequence shown here is derived from an EMBL/GenBank/DDBJ whole genome shotgun (WGS) entry which is preliminary data.</text>
</comment>
<organism evidence="5 6">
    <name type="scientific">Novosphingobium kunmingense</name>
    <dbReference type="NCBI Taxonomy" id="1211806"/>
    <lineage>
        <taxon>Bacteria</taxon>
        <taxon>Pseudomonadati</taxon>
        <taxon>Pseudomonadota</taxon>
        <taxon>Alphaproteobacteria</taxon>
        <taxon>Sphingomonadales</taxon>
        <taxon>Sphingomonadaceae</taxon>
        <taxon>Novosphingobium</taxon>
    </lineage>
</organism>
<dbReference type="Proteomes" id="UP000232587">
    <property type="component" value="Unassembled WGS sequence"/>
</dbReference>
<dbReference type="EMBL" id="PHUF01000003">
    <property type="protein sequence ID" value="PKB19036.1"/>
    <property type="molecule type" value="Genomic_DNA"/>
</dbReference>
<accession>A0A2N0HJA7</accession>
<dbReference type="InterPro" id="IPR058792">
    <property type="entry name" value="Beta-barrel_RND_2"/>
</dbReference>
<dbReference type="GO" id="GO:1990281">
    <property type="term" value="C:efflux pump complex"/>
    <property type="evidence" value="ECO:0007669"/>
    <property type="project" value="TreeGrafter"/>
</dbReference>